<accession>F4RKC2</accession>
<dbReference type="GO" id="GO:0008236">
    <property type="term" value="F:serine-type peptidase activity"/>
    <property type="evidence" value="ECO:0007669"/>
    <property type="project" value="InterPro"/>
</dbReference>
<organism evidence="4">
    <name type="scientific">Melampsora larici-populina (strain 98AG31 / pathotype 3-4-7)</name>
    <name type="common">Poplar leaf rust fungus</name>
    <dbReference type="NCBI Taxonomy" id="747676"/>
    <lineage>
        <taxon>Eukaryota</taxon>
        <taxon>Fungi</taxon>
        <taxon>Dikarya</taxon>
        <taxon>Basidiomycota</taxon>
        <taxon>Pucciniomycotina</taxon>
        <taxon>Pucciniomycetes</taxon>
        <taxon>Pucciniales</taxon>
        <taxon>Melampsoraceae</taxon>
        <taxon>Melampsora</taxon>
    </lineage>
</organism>
<proteinExistence type="predicted"/>
<dbReference type="InterPro" id="IPR001375">
    <property type="entry name" value="Peptidase_S9_cat"/>
</dbReference>
<dbReference type="InParanoid" id="F4RKC2"/>
<dbReference type="PANTHER" id="PTHR43037:SF4">
    <property type="entry name" value="PEPTIDASE S9 PROLYL OLIGOPEPTIDASE CATALYTIC DOMAIN-CONTAINING PROTEIN"/>
    <property type="match status" value="1"/>
</dbReference>
<dbReference type="HOGENOM" id="CLU_014627_0_0_1"/>
<keyword evidence="1" id="KW-0732">Signal</keyword>
<dbReference type="KEGG" id="mlr:MELLADRAFT_85977"/>
<dbReference type="EMBL" id="GL883105">
    <property type="protein sequence ID" value="EGG07204.1"/>
    <property type="molecule type" value="Genomic_DNA"/>
</dbReference>
<dbReference type="GeneID" id="18934033"/>
<evidence type="ECO:0000313" key="4">
    <source>
        <dbReference type="Proteomes" id="UP000001072"/>
    </source>
</evidence>
<dbReference type="OrthoDB" id="449091at2759"/>
<dbReference type="eggNOG" id="ENOG502QS8J">
    <property type="taxonomic scope" value="Eukaryota"/>
</dbReference>
<dbReference type="Gene3D" id="3.40.50.1820">
    <property type="entry name" value="alpha/beta hydrolase"/>
    <property type="match status" value="1"/>
</dbReference>
<evidence type="ECO:0000313" key="3">
    <source>
        <dbReference type="EMBL" id="EGG07204.1"/>
    </source>
</evidence>
<dbReference type="SUPFAM" id="SSF53474">
    <property type="entry name" value="alpha/beta-Hydrolases"/>
    <property type="match status" value="1"/>
</dbReference>
<dbReference type="GO" id="GO:0006508">
    <property type="term" value="P:proteolysis"/>
    <property type="evidence" value="ECO:0007669"/>
    <property type="project" value="InterPro"/>
</dbReference>
<dbReference type="InterPro" id="IPR029058">
    <property type="entry name" value="AB_hydrolase_fold"/>
</dbReference>
<name>F4RKC2_MELLP</name>
<gene>
    <name evidence="3" type="ORF">MELLADRAFT_85977</name>
</gene>
<feature type="domain" description="Peptidase S9 prolyl oligopeptidase catalytic" evidence="2">
    <location>
        <begin position="431"/>
        <end position="561"/>
    </location>
</feature>
<dbReference type="VEuPathDB" id="FungiDB:MELLADRAFT_85977"/>
<protein>
    <recommendedName>
        <fullName evidence="2">Peptidase S9 prolyl oligopeptidase catalytic domain-containing protein</fullName>
    </recommendedName>
</protein>
<dbReference type="PANTHER" id="PTHR43037">
    <property type="entry name" value="UNNAMED PRODUCT-RELATED"/>
    <property type="match status" value="1"/>
</dbReference>
<evidence type="ECO:0000256" key="1">
    <source>
        <dbReference type="ARBA" id="ARBA00022729"/>
    </source>
</evidence>
<dbReference type="Proteomes" id="UP000001072">
    <property type="component" value="Unassembled WGS sequence"/>
</dbReference>
<evidence type="ECO:0000259" key="2">
    <source>
        <dbReference type="Pfam" id="PF00326"/>
    </source>
</evidence>
<keyword evidence="4" id="KW-1185">Reference proteome</keyword>
<dbReference type="RefSeq" id="XP_007409646.1">
    <property type="nucleotide sequence ID" value="XM_007409584.1"/>
</dbReference>
<dbReference type="AlphaFoldDB" id="F4RKC2"/>
<dbReference type="Pfam" id="PF00326">
    <property type="entry name" value="Peptidase_S9"/>
    <property type="match status" value="1"/>
</dbReference>
<reference evidence="4" key="1">
    <citation type="journal article" date="2011" name="Proc. Natl. Acad. Sci. U.S.A.">
        <title>Obligate biotrophy features unraveled by the genomic analysis of rust fungi.</title>
        <authorList>
            <person name="Duplessis S."/>
            <person name="Cuomo C.A."/>
            <person name="Lin Y.-C."/>
            <person name="Aerts A."/>
            <person name="Tisserant E."/>
            <person name="Veneault-Fourrey C."/>
            <person name="Joly D.L."/>
            <person name="Hacquard S."/>
            <person name="Amselem J."/>
            <person name="Cantarel B.L."/>
            <person name="Chiu R."/>
            <person name="Coutinho P.M."/>
            <person name="Feau N."/>
            <person name="Field M."/>
            <person name="Frey P."/>
            <person name="Gelhaye E."/>
            <person name="Goldberg J."/>
            <person name="Grabherr M.G."/>
            <person name="Kodira C.D."/>
            <person name="Kohler A."/>
            <person name="Kuees U."/>
            <person name="Lindquist E.A."/>
            <person name="Lucas S.M."/>
            <person name="Mago R."/>
            <person name="Mauceli E."/>
            <person name="Morin E."/>
            <person name="Murat C."/>
            <person name="Pangilinan J.L."/>
            <person name="Park R."/>
            <person name="Pearson M."/>
            <person name="Quesneville H."/>
            <person name="Rouhier N."/>
            <person name="Sakthikumar S."/>
            <person name="Salamov A.A."/>
            <person name="Schmutz J."/>
            <person name="Selles B."/>
            <person name="Shapiro H."/>
            <person name="Tanguay P."/>
            <person name="Tuskan G.A."/>
            <person name="Henrissat B."/>
            <person name="Van de Peer Y."/>
            <person name="Rouze P."/>
            <person name="Ellis J.G."/>
            <person name="Dodds P.N."/>
            <person name="Schein J.E."/>
            <person name="Zhong S."/>
            <person name="Hamelin R.C."/>
            <person name="Grigoriev I.V."/>
            <person name="Szabo L.J."/>
            <person name="Martin F."/>
        </authorList>
    </citation>
    <scope>NUCLEOTIDE SEQUENCE [LARGE SCALE GENOMIC DNA]</scope>
    <source>
        <strain evidence="4">98AG31 / pathotype 3-4-7</strain>
    </source>
</reference>
<sequence>MRFENDDSSVPSALVDGGHATWKTFKSGSDFEKMIIDHPNVRWDYIRSTSGWAGLQHITYLRTKLTIKPERNDQPMFITGNLIEGYEWTICSNSDPHDLEWYQGDMYSYSDLMIIKNSNELHPFTQTLALPRSLTGEYTIIVKSVYDIRIRGDPLSINRSDPATSFRLDLKPWHAPKNQRMLSVYSSPNLVPDVLVNNRMQASFKLASSQIGLTIRNWDPNETYKITSVYGRWAGEDDASYEAIGLALNPTKLAPNQISALSLILPNSLTSPKSPSNMEIIINVSDHAPIRSELDFLTRSPRDTFRFTFLDADKSVQYAICLPPSTPVSSTLVSQRSDPGGPDFSYPPLERPLLVALHGAGVEASDEFWISSIVQRAQEWVIFPTGRTSWGWDWHGPSLCNVEHAISSLVDKVWDIWRSQIHEDGPAFKPDGSDLIVLGHSNGGQGAWYFASRYPDRVRAVIPAAAYVKIQDYVPYTSHQTKHLIDPFLGGIVSLAQSIYDNDLHVSNLVYTPMLIKHGEIDDNVPVYHSKILHGLLHTWGANQKNVTFEGVPDEKHWFADVFQSPSVVNFLDKQTSIHKGDKELERWKGPFEFTLTVSDPIEAGSFQGFKIMMLLQGWKLGRIKVTGVQNQSKWDLKIETTNVCAFQLPLKVLSMMLDGQMSATIDGLELDLNQYTSSRLIMMRSDEKRWKSVEQSSWHNFSHEKRLRPLTQILNSTGPMRIIYGTQNKESRCHLQSVAKPLFDQSEDDGNLIIIGNTLDNCYFAPHVDRQSVEIEWKAGIDNRASFSVAGHEFDKPGQGILYQIPHPQVSNPTQPSATYDQKTAIVISGTDGTGIESALRLFPLRTGLNLPDWTVVDETNRKDGGTLAAGCGRYWVDMY</sequence>
<dbReference type="InterPro" id="IPR050955">
    <property type="entry name" value="Plant_Biomass_Hydrol_Est"/>
</dbReference>